<accession>A0ABD2P6C8</accession>
<dbReference type="Proteomes" id="UP001516400">
    <property type="component" value="Unassembled WGS sequence"/>
</dbReference>
<dbReference type="AlphaFoldDB" id="A0ABD2P6C8"/>
<evidence type="ECO:0000313" key="2">
    <source>
        <dbReference type="Proteomes" id="UP001516400"/>
    </source>
</evidence>
<evidence type="ECO:0008006" key="3">
    <source>
        <dbReference type="Google" id="ProtNLM"/>
    </source>
</evidence>
<evidence type="ECO:0000313" key="1">
    <source>
        <dbReference type="EMBL" id="KAL3286484.1"/>
    </source>
</evidence>
<keyword evidence="2" id="KW-1185">Reference proteome</keyword>
<comment type="caution">
    <text evidence="1">The sequence shown here is derived from an EMBL/GenBank/DDBJ whole genome shotgun (WGS) entry which is preliminary data.</text>
</comment>
<reference evidence="1 2" key="1">
    <citation type="journal article" date="2021" name="BMC Biol.">
        <title>Horizontally acquired antibacterial genes associated with adaptive radiation of ladybird beetles.</title>
        <authorList>
            <person name="Li H.S."/>
            <person name="Tang X.F."/>
            <person name="Huang Y.H."/>
            <person name="Xu Z.Y."/>
            <person name="Chen M.L."/>
            <person name="Du X.Y."/>
            <person name="Qiu B.Y."/>
            <person name="Chen P.T."/>
            <person name="Zhang W."/>
            <person name="Slipinski A."/>
            <person name="Escalona H.E."/>
            <person name="Waterhouse R.M."/>
            <person name="Zwick A."/>
            <person name="Pang H."/>
        </authorList>
    </citation>
    <scope>NUCLEOTIDE SEQUENCE [LARGE SCALE GENOMIC DNA]</scope>
    <source>
        <strain evidence="1">SYSU2018</strain>
    </source>
</reference>
<organism evidence="1 2">
    <name type="scientific">Cryptolaemus montrouzieri</name>
    <dbReference type="NCBI Taxonomy" id="559131"/>
    <lineage>
        <taxon>Eukaryota</taxon>
        <taxon>Metazoa</taxon>
        <taxon>Ecdysozoa</taxon>
        <taxon>Arthropoda</taxon>
        <taxon>Hexapoda</taxon>
        <taxon>Insecta</taxon>
        <taxon>Pterygota</taxon>
        <taxon>Neoptera</taxon>
        <taxon>Endopterygota</taxon>
        <taxon>Coleoptera</taxon>
        <taxon>Polyphaga</taxon>
        <taxon>Cucujiformia</taxon>
        <taxon>Coccinelloidea</taxon>
        <taxon>Coccinellidae</taxon>
        <taxon>Scymninae</taxon>
        <taxon>Scymnini</taxon>
        <taxon>Cryptolaemus</taxon>
    </lineage>
</organism>
<protein>
    <recommendedName>
        <fullName evidence="3">Transposase</fullName>
    </recommendedName>
</protein>
<gene>
    <name evidence="1" type="ORF">HHI36_000990</name>
</gene>
<name>A0ABD2P6C8_9CUCU</name>
<dbReference type="EMBL" id="JABFTP020000185">
    <property type="protein sequence ID" value="KAL3286484.1"/>
    <property type="molecule type" value="Genomic_DNA"/>
</dbReference>
<sequence length="105" mass="11862">MLLLSEWGRIPNLIMGWGENVRSLEDTQVFFNETFAHRGEGISKNTVKRTINRSHATDIVKEFPRSGRPPTATNEDSQLNIALPLVETQLDFSLTVIPLLKKNSL</sequence>
<proteinExistence type="predicted"/>